<comment type="caution">
    <text evidence="2">The sequence shown here is derived from an EMBL/GenBank/DDBJ whole genome shotgun (WGS) entry which is preliminary data.</text>
</comment>
<dbReference type="Proteomes" id="UP000308632">
    <property type="component" value="Unassembled WGS sequence"/>
</dbReference>
<dbReference type="EMBL" id="SZPR01000025">
    <property type="protein sequence ID" value="TKT06357.1"/>
    <property type="molecule type" value="Genomic_DNA"/>
</dbReference>
<evidence type="ECO:0000256" key="1">
    <source>
        <dbReference type="SAM" id="MobiDB-lite"/>
    </source>
</evidence>
<dbReference type="RefSeq" id="WP_137303394.1">
    <property type="nucleotide sequence ID" value="NZ_BMVD01000012.1"/>
</dbReference>
<feature type="region of interest" description="Disordered" evidence="1">
    <location>
        <begin position="115"/>
        <end position="165"/>
    </location>
</feature>
<dbReference type="NCBIfam" id="NF040464">
    <property type="entry name" value="SCO3374_fam"/>
    <property type="match status" value="1"/>
</dbReference>
<evidence type="ECO:0008006" key="4">
    <source>
        <dbReference type="Google" id="ProtNLM"/>
    </source>
</evidence>
<proteinExistence type="predicted"/>
<dbReference type="InterPro" id="IPR047919">
    <property type="entry name" value="SCO3374-like"/>
</dbReference>
<evidence type="ECO:0000313" key="2">
    <source>
        <dbReference type="EMBL" id="TKT06357.1"/>
    </source>
</evidence>
<sequence>MPGPLLPCPRRPLDPDERIRGWYENELGWATVPGAPVRLIAGRRFDVLDVPVAAGHAALRRLAPGTAPVAVRGPRMWLLVAAGSAEELPGVLRWLEWGGLPLDIAAVGAGGTIEAPLPPGPPGPLGRLGASGAQGARLRGRGRDVGQGAGAQGPDPWGPVTGGPELPAPGSAQGAAVWLRPPGAGCEVEASLPTVSALPTGSTPGAAGGAPDLVRLVDTVATECHRVRLRCAGAQPLAFS</sequence>
<accession>A0A4U5WV32</accession>
<protein>
    <recommendedName>
        <fullName evidence="4">Proline-rich protein</fullName>
    </recommendedName>
</protein>
<organism evidence="2 3">
    <name type="scientific">Streptomyces galbus</name>
    <dbReference type="NCBI Taxonomy" id="33898"/>
    <lineage>
        <taxon>Bacteria</taxon>
        <taxon>Bacillati</taxon>
        <taxon>Actinomycetota</taxon>
        <taxon>Actinomycetes</taxon>
        <taxon>Kitasatosporales</taxon>
        <taxon>Streptomycetaceae</taxon>
        <taxon>Streptomyces</taxon>
    </lineage>
</organism>
<feature type="compositionally biased region" description="Low complexity" evidence="1">
    <location>
        <begin position="125"/>
        <end position="137"/>
    </location>
</feature>
<dbReference type="AlphaFoldDB" id="A0A4U5WV32"/>
<reference evidence="2 3" key="1">
    <citation type="submission" date="2019-04" db="EMBL/GenBank/DDBJ databases">
        <title>Streptomyces lasaliensis sp.nov., an Actinomycete isolated from soil which produces the polyether antibiotic lasalocid.</title>
        <authorList>
            <person name="Erwin G."/>
            <person name="Haber C."/>
        </authorList>
    </citation>
    <scope>NUCLEOTIDE SEQUENCE [LARGE SCALE GENOMIC DNA]</scope>
    <source>
        <strain evidence="2 3">DSM 40089</strain>
    </source>
</reference>
<gene>
    <name evidence="2" type="ORF">E4U92_28120</name>
</gene>
<name>A0A4U5WV32_STRGB</name>
<evidence type="ECO:0000313" key="3">
    <source>
        <dbReference type="Proteomes" id="UP000308632"/>
    </source>
</evidence>